<dbReference type="EMBL" id="JXTB01000012">
    <property type="protein sequence ID" value="PON77699.1"/>
    <property type="molecule type" value="Genomic_DNA"/>
</dbReference>
<dbReference type="Proteomes" id="UP000237105">
    <property type="component" value="Unassembled WGS sequence"/>
</dbReference>
<proteinExistence type="predicted"/>
<evidence type="ECO:0000256" key="1">
    <source>
        <dbReference type="SAM" id="MobiDB-lite"/>
    </source>
</evidence>
<organism evidence="2 3">
    <name type="scientific">Parasponia andersonii</name>
    <name type="common">Sponia andersonii</name>
    <dbReference type="NCBI Taxonomy" id="3476"/>
    <lineage>
        <taxon>Eukaryota</taxon>
        <taxon>Viridiplantae</taxon>
        <taxon>Streptophyta</taxon>
        <taxon>Embryophyta</taxon>
        <taxon>Tracheophyta</taxon>
        <taxon>Spermatophyta</taxon>
        <taxon>Magnoliopsida</taxon>
        <taxon>eudicotyledons</taxon>
        <taxon>Gunneridae</taxon>
        <taxon>Pentapetalae</taxon>
        <taxon>rosids</taxon>
        <taxon>fabids</taxon>
        <taxon>Rosales</taxon>
        <taxon>Cannabaceae</taxon>
        <taxon>Parasponia</taxon>
    </lineage>
</organism>
<evidence type="ECO:0000313" key="2">
    <source>
        <dbReference type="EMBL" id="PON77699.1"/>
    </source>
</evidence>
<accession>A0A2P5DWQ8</accession>
<sequence length="147" mass="16763">MSRWDHQLNLMPEENKKRDEDRRFQSIVLDLLLWSKTLSHSGGESRMFGNMKLSSGDVKLNNSKDIDVDRDSILLETNKSILKSGLLTGGRKKKGRSKSSGSSSKMSNGNGQLLKYKVGPFKFIRKLNAPRDSEVLEYIFDEPLQMR</sequence>
<protein>
    <submittedName>
        <fullName evidence="2">Uncharacterized protein</fullName>
    </submittedName>
</protein>
<keyword evidence="3" id="KW-1185">Reference proteome</keyword>
<gene>
    <name evidence="2" type="ORF">PanWU01x14_024550</name>
</gene>
<feature type="region of interest" description="Disordered" evidence="1">
    <location>
        <begin position="86"/>
        <end position="111"/>
    </location>
</feature>
<comment type="caution">
    <text evidence="2">The sequence shown here is derived from an EMBL/GenBank/DDBJ whole genome shotgun (WGS) entry which is preliminary data.</text>
</comment>
<evidence type="ECO:0000313" key="3">
    <source>
        <dbReference type="Proteomes" id="UP000237105"/>
    </source>
</evidence>
<dbReference type="AlphaFoldDB" id="A0A2P5DWQ8"/>
<feature type="compositionally biased region" description="Low complexity" evidence="1">
    <location>
        <begin position="98"/>
        <end position="111"/>
    </location>
</feature>
<name>A0A2P5DWQ8_PARAD</name>
<reference evidence="3" key="1">
    <citation type="submission" date="2016-06" db="EMBL/GenBank/DDBJ databases">
        <title>Parallel loss of symbiosis genes in relatives of nitrogen-fixing non-legume Parasponia.</title>
        <authorList>
            <person name="Van Velzen R."/>
            <person name="Holmer R."/>
            <person name="Bu F."/>
            <person name="Rutten L."/>
            <person name="Van Zeijl A."/>
            <person name="Liu W."/>
            <person name="Santuari L."/>
            <person name="Cao Q."/>
            <person name="Sharma T."/>
            <person name="Shen D."/>
            <person name="Roswanjaya Y."/>
            <person name="Wardhani T."/>
            <person name="Kalhor M.S."/>
            <person name="Jansen J."/>
            <person name="Van den Hoogen J."/>
            <person name="Gungor B."/>
            <person name="Hartog M."/>
            <person name="Hontelez J."/>
            <person name="Verver J."/>
            <person name="Yang W.-C."/>
            <person name="Schijlen E."/>
            <person name="Repin R."/>
            <person name="Schilthuizen M."/>
            <person name="Schranz E."/>
            <person name="Heidstra R."/>
            <person name="Miyata K."/>
            <person name="Fedorova E."/>
            <person name="Kohlen W."/>
            <person name="Bisseling T."/>
            <person name="Smit S."/>
            <person name="Geurts R."/>
        </authorList>
    </citation>
    <scope>NUCLEOTIDE SEQUENCE [LARGE SCALE GENOMIC DNA]</scope>
    <source>
        <strain evidence="3">cv. WU1-14</strain>
    </source>
</reference>